<dbReference type="InterPro" id="IPR039708">
    <property type="entry name" value="MT1774/Rv1733c-like"/>
</dbReference>
<dbReference type="PANTHER" id="PTHR42305">
    <property type="entry name" value="MEMBRANE PROTEIN RV1733C-RELATED"/>
    <property type="match status" value="1"/>
</dbReference>
<proteinExistence type="predicted"/>
<comment type="caution">
    <text evidence="1">The sequence shown here is derived from an EMBL/GenBank/DDBJ whole genome shotgun (WGS) entry which is preliminary data.</text>
</comment>
<gene>
    <name evidence="1" type="ORF">GCM10023323_13930</name>
</gene>
<sequence length="204" mass="22135">MRIVRAISGLWRWRHNPLCRATDLAEAWVALAGLLLILSVAPLVGARVGGAAQDAMQRSVRDQHESRHRVTATVVRALERPPVAVDPDGVSAGGLRSRVLADWTAPDGSRHEAPVMASIDDPETGDRFAIWTDGQGRTVARPLDSATATTHAVLAGFGAAVVAAALIEAGRRIVVWRMVRRRYARWEREWDRAGPDWGRTGAGS</sequence>
<dbReference type="Proteomes" id="UP001499878">
    <property type="component" value="Unassembled WGS sequence"/>
</dbReference>
<evidence type="ECO:0000313" key="2">
    <source>
        <dbReference type="Proteomes" id="UP001499878"/>
    </source>
</evidence>
<reference evidence="2" key="1">
    <citation type="journal article" date="2019" name="Int. J. Syst. Evol. Microbiol.">
        <title>The Global Catalogue of Microorganisms (GCM) 10K type strain sequencing project: providing services to taxonomists for standard genome sequencing and annotation.</title>
        <authorList>
            <consortium name="The Broad Institute Genomics Platform"/>
            <consortium name="The Broad Institute Genome Sequencing Center for Infectious Disease"/>
            <person name="Wu L."/>
            <person name="Ma J."/>
        </authorList>
    </citation>
    <scope>NUCLEOTIDE SEQUENCE [LARGE SCALE GENOMIC DNA]</scope>
    <source>
        <strain evidence="2">JCM 18306</strain>
    </source>
</reference>
<dbReference type="PANTHER" id="PTHR42305:SF1">
    <property type="entry name" value="MEMBRANE PROTEIN RV1733C-RELATED"/>
    <property type="match status" value="1"/>
</dbReference>
<keyword evidence="2" id="KW-1185">Reference proteome</keyword>
<accession>A0ABP9SX60</accession>
<evidence type="ECO:0008006" key="3">
    <source>
        <dbReference type="Google" id="ProtNLM"/>
    </source>
</evidence>
<dbReference type="EMBL" id="BAABJR010000003">
    <property type="protein sequence ID" value="GAA5205682.1"/>
    <property type="molecule type" value="Genomic_DNA"/>
</dbReference>
<organism evidence="1 2">
    <name type="scientific">Streptomyces thinghirensis</name>
    <dbReference type="NCBI Taxonomy" id="551547"/>
    <lineage>
        <taxon>Bacteria</taxon>
        <taxon>Bacillati</taxon>
        <taxon>Actinomycetota</taxon>
        <taxon>Actinomycetes</taxon>
        <taxon>Kitasatosporales</taxon>
        <taxon>Streptomycetaceae</taxon>
        <taxon>Streptomyces</taxon>
    </lineage>
</organism>
<name>A0ABP9SX60_9ACTN</name>
<evidence type="ECO:0000313" key="1">
    <source>
        <dbReference type="EMBL" id="GAA5205682.1"/>
    </source>
</evidence>
<protein>
    <recommendedName>
        <fullName evidence="3">Transmembrane protein</fullName>
    </recommendedName>
</protein>